<dbReference type="PRINTS" id="PR00778">
    <property type="entry name" value="HTHARSR"/>
</dbReference>
<dbReference type="RefSeq" id="WP_091587866.1">
    <property type="nucleotide sequence ID" value="NZ_JBHRWG010000002.1"/>
</dbReference>
<dbReference type="CDD" id="cd00090">
    <property type="entry name" value="HTH_ARSR"/>
    <property type="match status" value="1"/>
</dbReference>
<feature type="domain" description="HTH arsR-type" evidence="2">
    <location>
        <begin position="8"/>
        <end position="103"/>
    </location>
</feature>
<name>A0A1C3MX33_9ACTN</name>
<evidence type="ECO:0000259" key="2">
    <source>
        <dbReference type="PROSITE" id="PS50987"/>
    </source>
</evidence>
<dbReference type="InterPro" id="IPR036388">
    <property type="entry name" value="WH-like_DNA-bd_sf"/>
</dbReference>
<evidence type="ECO:0000313" key="3">
    <source>
        <dbReference type="EMBL" id="SBV24883.1"/>
    </source>
</evidence>
<gene>
    <name evidence="3" type="ORF">GA0070620_0348</name>
</gene>
<dbReference type="STRING" id="307121.GA0070620_0348"/>
<dbReference type="Proteomes" id="UP000199393">
    <property type="component" value="Chromosome I"/>
</dbReference>
<evidence type="ECO:0000256" key="1">
    <source>
        <dbReference type="SAM" id="MobiDB-lite"/>
    </source>
</evidence>
<reference evidence="4" key="1">
    <citation type="submission" date="2016-06" db="EMBL/GenBank/DDBJ databases">
        <authorList>
            <person name="Varghese N."/>
            <person name="Submissions Spin"/>
        </authorList>
    </citation>
    <scope>NUCLEOTIDE SEQUENCE [LARGE SCALE GENOMIC DNA]</scope>
    <source>
        <strain evidence="4">DSM 45344</strain>
    </source>
</reference>
<dbReference type="Gene3D" id="1.10.10.10">
    <property type="entry name" value="Winged helix-like DNA-binding domain superfamily/Winged helix DNA-binding domain"/>
    <property type="match status" value="1"/>
</dbReference>
<protein>
    <submittedName>
        <fullName evidence="3">DNA-binding transcriptional regulator, ArsR family</fullName>
    </submittedName>
</protein>
<dbReference type="Pfam" id="PF01022">
    <property type="entry name" value="HTH_5"/>
    <property type="match status" value="1"/>
</dbReference>
<accession>A0A1C3MX33</accession>
<dbReference type="InterPro" id="IPR011991">
    <property type="entry name" value="ArsR-like_HTH"/>
</dbReference>
<proteinExistence type="predicted"/>
<dbReference type="PATRIC" id="fig|307121.4.peg.354"/>
<keyword evidence="4" id="KW-1185">Reference proteome</keyword>
<feature type="region of interest" description="Disordered" evidence="1">
    <location>
        <begin position="99"/>
        <end position="132"/>
    </location>
</feature>
<dbReference type="SUPFAM" id="SSF46785">
    <property type="entry name" value="Winged helix' DNA-binding domain"/>
    <property type="match status" value="1"/>
</dbReference>
<dbReference type="AlphaFoldDB" id="A0A1C3MX33"/>
<dbReference type="PROSITE" id="PS50987">
    <property type="entry name" value="HTH_ARSR_2"/>
    <property type="match status" value="1"/>
</dbReference>
<keyword evidence="3" id="KW-0238">DNA-binding</keyword>
<dbReference type="OrthoDB" id="4471357at2"/>
<evidence type="ECO:0000313" key="4">
    <source>
        <dbReference type="Proteomes" id="UP000199393"/>
    </source>
</evidence>
<dbReference type="InterPro" id="IPR036390">
    <property type="entry name" value="WH_DNA-bd_sf"/>
</dbReference>
<dbReference type="EMBL" id="LT598496">
    <property type="protein sequence ID" value="SBV24883.1"/>
    <property type="molecule type" value="Genomic_DNA"/>
</dbReference>
<dbReference type="GO" id="GO:0003677">
    <property type="term" value="F:DNA binding"/>
    <property type="evidence" value="ECO:0007669"/>
    <property type="project" value="UniProtKB-KW"/>
</dbReference>
<organism evidence="3 4">
    <name type="scientific">Micromonospora krabiensis</name>
    <dbReference type="NCBI Taxonomy" id="307121"/>
    <lineage>
        <taxon>Bacteria</taxon>
        <taxon>Bacillati</taxon>
        <taxon>Actinomycetota</taxon>
        <taxon>Actinomycetes</taxon>
        <taxon>Micromonosporales</taxon>
        <taxon>Micromonosporaceae</taxon>
        <taxon>Micromonospora</taxon>
    </lineage>
</organism>
<dbReference type="GO" id="GO:0003700">
    <property type="term" value="F:DNA-binding transcription factor activity"/>
    <property type="evidence" value="ECO:0007669"/>
    <property type="project" value="InterPro"/>
</dbReference>
<dbReference type="InterPro" id="IPR001845">
    <property type="entry name" value="HTH_ArsR_DNA-bd_dom"/>
</dbReference>
<sequence>MGREDDAMPDIADVTMVDVLRAVADPIRLRIVQTLADGQPHGKCGAHWEFGVHKSTMTHHFRALREAGLTRTVVAGRTHTVELRRAELDARFPGLIDALTAGSDPSHQTGHGNAGDGSPPATDRTGRVIETG</sequence>
<dbReference type="SMART" id="SM00418">
    <property type="entry name" value="HTH_ARSR"/>
    <property type="match status" value="1"/>
</dbReference>